<dbReference type="Proteomes" id="UP000198319">
    <property type="component" value="Unassembled WGS sequence"/>
</dbReference>
<comment type="caution">
    <text evidence="1">The sequence shown here is derived from an EMBL/GenBank/DDBJ whole genome shotgun (WGS) entry which is preliminary data.</text>
</comment>
<dbReference type="EMBL" id="MIKE01000025">
    <property type="protein sequence ID" value="OHT44210.1"/>
    <property type="molecule type" value="Genomic_DNA"/>
</dbReference>
<evidence type="ECO:0000313" key="3">
    <source>
        <dbReference type="Proteomes" id="UP000180252"/>
    </source>
</evidence>
<organism evidence="1 3">
    <name type="scientific">Flavobacterium tructae</name>
    <dbReference type="NCBI Taxonomy" id="1114873"/>
    <lineage>
        <taxon>Bacteria</taxon>
        <taxon>Pseudomonadati</taxon>
        <taxon>Bacteroidota</taxon>
        <taxon>Flavobacteriia</taxon>
        <taxon>Flavobacteriales</taxon>
        <taxon>Flavobacteriaceae</taxon>
        <taxon>Flavobacterium</taxon>
    </lineage>
</organism>
<dbReference type="AlphaFoldDB" id="A0A1S1J349"/>
<reference evidence="3" key="1">
    <citation type="submission" date="2016-09" db="EMBL/GenBank/DDBJ databases">
        <authorList>
            <person name="Chen S."/>
            <person name="Walker E."/>
        </authorList>
    </citation>
    <scope>NUCLEOTIDE SEQUENCE [LARGE SCALE GENOMIC DNA]</scope>
    <source>
        <strain evidence="3">MSU</strain>
    </source>
</reference>
<dbReference type="Proteomes" id="UP000180252">
    <property type="component" value="Unassembled WGS sequence"/>
</dbReference>
<evidence type="ECO:0000313" key="2">
    <source>
        <dbReference type="EMBL" id="OXB20122.1"/>
    </source>
</evidence>
<dbReference type="STRING" id="1278819.BHE19_14910"/>
<proteinExistence type="predicted"/>
<keyword evidence="4" id="KW-1185">Reference proteome</keyword>
<reference evidence="1" key="2">
    <citation type="submission" date="2016-09" db="EMBL/GenBank/DDBJ databases">
        <authorList>
            <person name="Capua I."/>
            <person name="De Benedictis P."/>
            <person name="Joannis T."/>
            <person name="Lombin L.H."/>
            <person name="Cattoli G."/>
        </authorList>
    </citation>
    <scope>NUCLEOTIDE SEQUENCE [LARGE SCALE GENOMIC DNA]</scope>
    <source>
        <strain evidence="1">MSU</strain>
    </source>
</reference>
<dbReference type="EMBL" id="MUHG01000016">
    <property type="protein sequence ID" value="OXB20122.1"/>
    <property type="molecule type" value="Genomic_DNA"/>
</dbReference>
<sequence>MKKTNPIIPLFKQFIKETETGKRLKKNGERIKSDSIDNYKYVLQNLIQFSNETKFELRICDASKLDKRELTFEKSYWKKFYQKFTDFLYKKGPAFRSVQLKSCANVSDFALFFLRLLNY</sequence>
<accession>A0A1S1J349</accession>
<evidence type="ECO:0000313" key="4">
    <source>
        <dbReference type="Proteomes" id="UP000198319"/>
    </source>
</evidence>
<reference evidence="2 4" key="3">
    <citation type="submission" date="2016-11" db="EMBL/GenBank/DDBJ databases">
        <title>Whole genomes of Flavobacteriaceae.</title>
        <authorList>
            <person name="Stine C."/>
            <person name="Li C."/>
            <person name="Tadesse D."/>
        </authorList>
    </citation>
    <scope>NUCLEOTIDE SEQUENCE [LARGE SCALE GENOMIC DNA]</scope>
    <source>
        <strain evidence="2 4">ATCC BAA-2541</strain>
    </source>
</reference>
<gene>
    <name evidence="2" type="ORF">B0A71_08685</name>
    <name evidence="1" type="ORF">BHE19_14910</name>
</gene>
<protein>
    <recommendedName>
        <fullName evidence="5">Phage integrase SAM-like domain-containing protein</fullName>
    </recommendedName>
</protein>
<evidence type="ECO:0000313" key="1">
    <source>
        <dbReference type="EMBL" id="OHT44210.1"/>
    </source>
</evidence>
<evidence type="ECO:0008006" key="5">
    <source>
        <dbReference type="Google" id="ProtNLM"/>
    </source>
</evidence>
<name>A0A1S1J349_9FLAO</name>